<dbReference type="Pfam" id="PF07338">
    <property type="entry name" value="YdgH_BhsA-like"/>
    <property type="match status" value="1"/>
</dbReference>
<dbReference type="EMBL" id="CP046509">
    <property type="protein sequence ID" value="QGU89128.1"/>
    <property type="molecule type" value="Genomic_DNA"/>
</dbReference>
<dbReference type="Proteomes" id="UP000424752">
    <property type="component" value="Chromosome"/>
</dbReference>
<dbReference type="KEGG" id="erwi:GN242_18695"/>
<gene>
    <name evidence="5" type="primary">bsmA</name>
    <name evidence="4" type="ORF">GK011_11645</name>
    <name evidence="5" type="ORF">GN242_18695</name>
</gene>
<keyword evidence="7" id="KW-1185">Reference proteome</keyword>
<dbReference type="InterPro" id="IPR010854">
    <property type="entry name" value="YdgH/BhsA/McbA-like_dom"/>
</dbReference>
<dbReference type="AlphaFoldDB" id="A0A6I6EKJ8"/>
<feature type="chain" id="PRO_5044633470" evidence="2">
    <location>
        <begin position="25"/>
        <end position="117"/>
    </location>
</feature>
<evidence type="ECO:0000313" key="6">
    <source>
        <dbReference type="Proteomes" id="UP000424752"/>
    </source>
</evidence>
<keyword evidence="1 2" id="KW-0732">Signal</keyword>
<dbReference type="NCBIfam" id="NF011433">
    <property type="entry name" value="PRK14864.1"/>
    <property type="match status" value="1"/>
</dbReference>
<evidence type="ECO:0000259" key="3">
    <source>
        <dbReference type="Pfam" id="PF07338"/>
    </source>
</evidence>
<accession>A0A6I6EKJ8</accession>
<dbReference type="PROSITE" id="PS51257">
    <property type="entry name" value="PROKAR_LIPOPROTEIN"/>
    <property type="match status" value="1"/>
</dbReference>
<evidence type="ECO:0000313" key="5">
    <source>
        <dbReference type="EMBL" id="QGU89128.1"/>
    </source>
</evidence>
<evidence type="ECO:0000256" key="1">
    <source>
        <dbReference type="ARBA" id="ARBA00022729"/>
    </source>
</evidence>
<dbReference type="SUPFAM" id="SSF159871">
    <property type="entry name" value="YdgH-like"/>
    <property type="match status" value="1"/>
</dbReference>
<name>A0A6I6EKJ8_9GAMM</name>
<dbReference type="RefSeq" id="WP_154752848.1">
    <property type="nucleotide sequence ID" value="NZ_CP046509.1"/>
</dbReference>
<reference evidence="4 7" key="1">
    <citation type="submission" date="2019-11" db="EMBL/GenBank/DDBJ databases">
        <title>Erwinia sp. nov., isolated from feces of birds in Tibet plateau of China.</title>
        <authorList>
            <person name="Ge Y."/>
        </authorList>
    </citation>
    <scope>NUCLEOTIDE SEQUENCE [LARGE SCALE GENOMIC DNA]</scope>
    <source>
        <strain evidence="4 7">J316</strain>
    </source>
</reference>
<dbReference type="EMBL" id="WLZX01000003">
    <property type="protein sequence ID" value="MTD27592.1"/>
    <property type="molecule type" value="Genomic_DNA"/>
</dbReference>
<proteinExistence type="predicted"/>
<evidence type="ECO:0000313" key="4">
    <source>
        <dbReference type="EMBL" id="MTD27592.1"/>
    </source>
</evidence>
<dbReference type="InterPro" id="IPR036275">
    <property type="entry name" value="YdgH-like_sf"/>
</dbReference>
<evidence type="ECO:0000256" key="2">
    <source>
        <dbReference type="SAM" id="SignalP"/>
    </source>
</evidence>
<dbReference type="Gene3D" id="3.30.1660.10">
    <property type="entry name" value="Flavin-binding protein dodecin"/>
    <property type="match status" value="1"/>
</dbReference>
<feature type="domain" description="YdgH/BhsA/McbA-like" evidence="3">
    <location>
        <begin position="50"/>
        <end position="102"/>
    </location>
</feature>
<organism evidence="5 6">
    <name type="scientific">Erwinia sorbitola</name>
    <dbReference type="NCBI Taxonomy" id="2681984"/>
    <lineage>
        <taxon>Bacteria</taxon>
        <taxon>Pseudomonadati</taxon>
        <taxon>Pseudomonadota</taxon>
        <taxon>Gammaproteobacteria</taxon>
        <taxon>Enterobacterales</taxon>
        <taxon>Erwiniaceae</taxon>
        <taxon>Erwinia</taxon>
    </lineage>
</organism>
<reference evidence="5 6" key="2">
    <citation type="submission" date="2019-12" db="EMBL/GenBank/DDBJ databases">
        <title>Erwinia sp. nov., isolated from droppings of birds in the Qinghai-Tiebt plateau of China.</title>
        <authorList>
            <person name="Ge Y."/>
        </authorList>
    </citation>
    <scope>NUCLEOTIDE SEQUENCE [LARGE SCALE GENOMIC DNA]</scope>
    <source>
        <strain evidence="5 6">J780</strain>
    </source>
</reference>
<evidence type="ECO:0000313" key="7">
    <source>
        <dbReference type="Proteomes" id="UP000480164"/>
    </source>
</evidence>
<protein>
    <submittedName>
        <fullName evidence="5">Biofilm peroxide resistance protein BsmA</fullName>
    </submittedName>
</protein>
<dbReference type="InterPro" id="IPR025543">
    <property type="entry name" value="Dodecin-like"/>
</dbReference>
<feature type="signal peptide" evidence="2">
    <location>
        <begin position="1"/>
        <end position="24"/>
    </location>
</feature>
<sequence>MLPIKRPITALLIALLLSSCSVLKSTPQPPPAPKAQAVEINRAQSGSLPRIGSASVTVRGSPDDAIRALAARANQAGARYYQILLVNETVAPGLWYASAIFYGASEGNNSGALGTPR</sequence>
<dbReference type="Proteomes" id="UP000480164">
    <property type="component" value="Unassembled WGS sequence"/>
</dbReference>
<accession>A0A6L6GSL7</accession>